<dbReference type="AlphaFoldDB" id="A0A183SSE1"/>
<dbReference type="PRINTS" id="PR00700">
    <property type="entry name" value="PRTYPHPHTASE"/>
</dbReference>
<dbReference type="GO" id="GO:0004725">
    <property type="term" value="F:protein tyrosine phosphatase activity"/>
    <property type="evidence" value="ECO:0007669"/>
    <property type="project" value="InterPro"/>
</dbReference>
<organism evidence="3">
    <name type="scientific">Schistocephalus solidus</name>
    <name type="common">Tapeworm</name>
    <dbReference type="NCBI Taxonomy" id="70667"/>
    <lineage>
        <taxon>Eukaryota</taxon>
        <taxon>Metazoa</taxon>
        <taxon>Spiralia</taxon>
        <taxon>Lophotrochozoa</taxon>
        <taxon>Platyhelminthes</taxon>
        <taxon>Cestoda</taxon>
        <taxon>Eucestoda</taxon>
        <taxon>Diphyllobothriidea</taxon>
        <taxon>Diphyllobothriidae</taxon>
        <taxon>Schistocephalus</taxon>
    </lineage>
</organism>
<sequence length="441" mass="50372">LDILLQQMRREHVINVPVAVARLRSQRNFMVQTEDQYAFIYEALVEASLSGNTELPARQLRDHWLKLTAPTGDTGGATDTLESTGMTLEFKQLISQTITSLANTIAHRAPVMRRGNICKCELIFHSYRVNIRKNRRSDCFPHEANRVKLTPIRGVDGSDYINASYVDSYSSRSAFIATQTPPPECLDDFWRMVWETGSCIIVQLDRRVEDTVPDAPYWPTEEPIRFDYVVVELVADYGMPAYILRELRITDARSGQSRTVRLFDASELAAVIARTLDSAQRQLLSPDQWEGDSRPTLPPALPPLAEWLPLKSAALKPDYLSSYTRSSSVDNYKNTIFDGNLCQMASRNMIDLIEEVHKTQEQFGLEGPITVHCRYGTGYTGIFLALSIVFERMRYEGVVDMFQTIKLLWWQRRGLVEFPAEYAFCYATALEYLNFFEQTTP</sequence>
<dbReference type="InterPro" id="IPR050348">
    <property type="entry name" value="Protein-Tyr_Phosphatase"/>
</dbReference>
<evidence type="ECO:0000313" key="3">
    <source>
        <dbReference type="WBParaSite" id="SSLN_0000737401-mRNA-1"/>
    </source>
</evidence>
<dbReference type="PROSITE" id="PS50056">
    <property type="entry name" value="TYR_PHOSPHATASE_2"/>
    <property type="match status" value="1"/>
</dbReference>
<dbReference type="Gene3D" id="3.90.190.10">
    <property type="entry name" value="Protein tyrosine phosphatase superfamily"/>
    <property type="match status" value="3"/>
</dbReference>
<protein>
    <submittedName>
        <fullName evidence="3">Protein-tyrosine phosphatase</fullName>
    </submittedName>
</protein>
<feature type="domain" description="Tyrosine specific protein phosphatases" evidence="2">
    <location>
        <begin position="347"/>
        <end position="423"/>
    </location>
</feature>
<evidence type="ECO:0000259" key="2">
    <source>
        <dbReference type="PROSITE" id="PS50056"/>
    </source>
</evidence>
<dbReference type="InterPro" id="IPR000387">
    <property type="entry name" value="Tyr_Pase_dom"/>
</dbReference>
<dbReference type="PANTHER" id="PTHR19134:SF449">
    <property type="entry name" value="TYROSINE-PROTEIN PHOSPHATASE 1"/>
    <property type="match status" value="1"/>
</dbReference>
<reference evidence="3" key="1">
    <citation type="submission" date="2016-06" db="UniProtKB">
        <authorList>
            <consortium name="WormBaseParasite"/>
        </authorList>
    </citation>
    <scope>IDENTIFICATION</scope>
</reference>
<dbReference type="PROSITE" id="PS50055">
    <property type="entry name" value="TYR_PHOSPHATASE_PTP"/>
    <property type="match status" value="2"/>
</dbReference>
<dbReference type="WBParaSite" id="SSLN_0000737401-mRNA-1">
    <property type="protein sequence ID" value="SSLN_0000737401-mRNA-1"/>
    <property type="gene ID" value="SSLN_0000737401"/>
</dbReference>
<dbReference type="SUPFAM" id="SSF52799">
    <property type="entry name" value="(Phosphotyrosine protein) phosphatases II"/>
    <property type="match status" value="3"/>
</dbReference>
<name>A0A183SSE1_SCHSO</name>
<evidence type="ECO:0000259" key="1">
    <source>
        <dbReference type="PROSITE" id="PS50055"/>
    </source>
</evidence>
<dbReference type="PANTHER" id="PTHR19134">
    <property type="entry name" value="RECEPTOR-TYPE TYROSINE-PROTEIN PHOSPHATASE"/>
    <property type="match status" value="1"/>
</dbReference>
<feature type="domain" description="Tyrosine-protein phosphatase" evidence="1">
    <location>
        <begin position="1"/>
        <end position="47"/>
    </location>
</feature>
<dbReference type="SMART" id="SM00404">
    <property type="entry name" value="PTPc_motif"/>
    <property type="match status" value="1"/>
</dbReference>
<proteinExistence type="predicted"/>
<dbReference type="InterPro" id="IPR029021">
    <property type="entry name" value="Prot-tyrosine_phosphatase-like"/>
</dbReference>
<dbReference type="SMART" id="SM00194">
    <property type="entry name" value="PTPc"/>
    <property type="match status" value="1"/>
</dbReference>
<dbReference type="InterPro" id="IPR003595">
    <property type="entry name" value="Tyr_Pase_cat"/>
</dbReference>
<dbReference type="Pfam" id="PF00102">
    <property type="entry name" value="Y_phosphatase"/>
    <property type="match status" value="3"/>
</dbReference>
<dbReference type="InterPro" id="IPR000242">
    <property type="entry name" value="PTP_cat"/>
</dbReference>
<feature type="domain" description="Tyrosine-protein phosphatase" evidence="1">
    <location>
        <begin position="130"/>
        <end position="432"/>
    </location>
</feature>
<accession>A0A183SSE1</accession>